<proteinExistence type="inferred from homology"/>
<dbReference type="FunFam" id="3.10.20.10:FF:000001">
    <property type="entry name" value="60S ribosomal protein L18a"/>
    <property type="match status" value="1"/>
</dbReference>
<name>C1E5B6_MICCC</name>
<dbReference type="EMBL" id="CP001325">
    <property type="protein sequence ID" value="ACO62487.1"/>
    <property type="molecule type" value="Genomic_DNA"/>
</dbReference>
<organism evidence="6 7">
    <name type="scientific">Micromonas commoda (strain RCC299 / NOUM17 / CCMP2709)</name>
    <name type="common">Picoplanktonic green alga</name>
    <dbReference type="NCBI Taxonomy" id="296587"/>
    <lineage>
        <taxon>Eukaryota</taxon>
        <taxon>Viridiplantae</taxon>
        <taxon>Chlorophyta</taxon>
        <taxon>Mamiellophyceae</taxon>
        <taxon>Mamiellales</taxon>
        <taxon>Mamiellaceae</taxon>
        <taxon>Micromonas</taxon>
    </lineage>
</organism>
<dbReference type="eggNOG" id="KOG0829">
    <property type="taxonomic scope" value="Eukaryota"/>
</dbReference>
<dbReference type="OMA" id="CIFAKND"/>
<dbReference type="PANTHER" id="PTHR10052">
    <property type="entry name" value="60S RIBOSOMAL PROTEIN L18A"/>
    <property type="match status" value="1"/>
</dbReference>
<dbReference type="Proteomes" id="UP000002009">
    <property type="component" value="Chromosome 4"/>
</dbReference>
<dbReference type="InParanoid" id="C1E5B6"/>
<evidence type="ECO:0000259" key="5">
    <source>
        <dbReference type="Pfam" id="PF01775"/>
    </source>
</evidence>
<reference evidence="6 7" key="1">
    <citation type="journal article" date="2009" name="Science">
        <title>Green evolution and dynamic adaptations revealed by genomes of the marine picoeukaryotes Micromonas.</title>
        <authorList>
            <person name="Worden A.Z."/>
            <person name="Lee J.H."/>
            <person name="Mock T."/>
            <person name="Rouze P."/>
            <person name="Simmons M.P."/>
            <person name="Aerts A.L."/>
            <person name="Allen A.E."/>
            <person name="Cuvelier M.L."/>
            <person name="Derelle E."/>
            <person name="Everett M.V."/>
            <person name="Foulon E."/>
            <person name="Grimwood J."/>
            <person name="Gundlach H."/>
            <person name="Henrissat B."/>
            <person name="Napoli C."/>
            <person name="McDonald S.M."/>
            <person name="Parker M.S."/>
            <person name="Rombauts S."/>
            <person name="Salamov A."/>
            <person name="Von Dassow P."/>
            <person name="Badger J.H."/>
            <person name="Coutinho P.M."/>
            <person name="Demir E."/>
            <person name="Dubchak I."/>
            <person name="Gentemann C."/>
            <person name="Eikrem W."/>
            <person name="Gready J.E."/>
            <person name="John U."/>
            <person name="Lanier W."/>
            <person name="Lindquist E.A."/>
            <person name="Lucas S."/>
            <person name="Mayer K.F."/>
            <person name="Moreau H."/>
            <person name="Not F."/>
            <person name="Otillar R."/>
            <person name="Panaud O."/>
            <person name="Pangilinan J."/>
            <person name="Paulsen I."/>
            <person name="Piegu B."/>
            <person name="Poliakov A."/>
            <person name="Robbens S."/>
            <person name="Schmutz J."/>
            <person name="Toulza E."/>
            <person name="Wyss T."/>
            <person name="Zelensky A."/>
            <person name="Zhou K."/>
            <person name="Armbrust E.V."/>
            <person name="Bhattacharya D."/>
            <person name="Goodenough U.W."/>
            <person name="Van de Peer Y."/>
            <person name="Grigoriev I.V."/>
        </authorList>
    </citation>
    <scope>NUCLEOTIDE SEQUENCE [LARGE SCALE GENOMIC DNA]</scope>
    <source>
        <strain evidence="7">RCC299 / NOUM17</strain>
    </source>
</reference>
<dbReference type="OrthoDB" id="723469at2759"/>
<dbReference type="PIRSF" id="PIRSF002190">
    <property type="entry name" value="Ribosomal_L18a"/>
    <property type="match status" value="1"/>
</dbReference>
<dbReference type="SUPFAM" id="SSF160374">
    <property type="entry name" value="RplX-like"/>
    <property type="match status" value="1"/>
</dbReference>
<dbReference type="GeneID" id="8242890"/>
<protein>
    <recommendedName>
        <fullName evidence="4">60S ribosomal protein L18a</fullName>
    </recommendedName>
</protein>
<evidence type="ECO:0000313" key="7">
    <source>
        <dbReference type="Proteomes" id="UP000002009"/>
    </source>
</evidence>
<dbReference type="InterPro" id="IPR028877">
    <property type="entry name" value="Ribosomal_eL20"/>
</dbReference>
<gene>
    <name evidence="6" type="ORF">MICPUN_57540</name>
</gene>
<keyword evidence="2 4" id="KW-0689">Ribosomal protein</keyword>
<keyword evidence="3 4" id="KW-0687">Ribonucleoprotein</keyword>
<dbReference type="GO" id="GO:0005840">
    <property type="term" value="C:ribosome"/>
    <property type="evidence" value="ECO:0007669"/>
    <property type="project" value="UniProtKB-KW"/>
</dbReference>
<dbReference type="GO" id="GO:0006412">
    <property type="term" value="P:translation"/>
    <property type="evidence" value="ECO:0007669"/>
    <property type="project" value="InterPro"/>
</dbReference>
<evidence type="ECO:0000256" key="1">
    <source>
        <dbReference type="ARBA" id="ARBA00009362"/>
    </source>
</evidence>
<dbReference type="FunCoup" id="C1E5B6">
    <property type="interactions" value="1775"/>
</dbReference>
<dbReference type="HAMAP" id="MF_00273">
    <property type="entry name" value="Ribosomal_eL20"/>
    <property type="match status" value="1"/>
</dbReference>
<dbReference type="RefSeq" id="XP_002501229.1">
    <property type="nucleotide sequence ID" value="XM_002501183.1"/>
</dbReference>
<dbReference type="STRING" id="296587.C1E5B6"/>
<dbReference type="Pfam" id="PF01775">
    <property type="entry name" value="Ribosomal_L18A"/>
    <property type="match status" value="1"/>
</dbReference>
<accession>C1E5B6</accession>
<evidence type="ECO:0000256" key="2">
    <source>
        <dbReference type="ARBA" id="ARBA00022980"/>
    </source>
</evidence>
<dbReference type="Gene3D" id="3.10.20.10">
    <property type="match status" value="2"/>
</dbReference>
<evidence type="ECO:0000256" key="4">
    <source>
        <dbReference type="PIRNR" id="PIRNR002190"/>
    </source>
</evidence>
<comment type="similarity">
    <text evidence="1 4">Belongs to the eukaryotic ribosomal protein eL20 family.</text>
</comment>
<sequence>MTAFIIHCDASCYRQFHIVGRHVPTDAMPDPQVYRMKLWSTDDTRAKSKFWYFLSRLKKVKKANGQILACNEIFEEDVTTIKNFGIWIRYQSRTGFHNAYKEYREVSMNKAVDALYEEMASRHRVRAPCLQIIKIAQVADADVKRDNTIQFLGVKEPVSFPVVNKVLRHDSKSQKTTFKYKRPNFSAV</sequence>
<keyword evidence="7" id="KW-1185">Reference proteome</keyword>
<dbReference type="FunFam" id="3.10.20.10:FF:000002">
    <property type="entry name" value="60S ribosomal protein L18a"/>
    <property type="match status" value="1"/>
</dbReference>
<dbReference type="GO" id="GO:0003735">
    <property type="term" value="F:structural constituent of ribosome"/>
    <property type="evidence" value="ECO:0007669"/>
    <property type="project" value="InterPro"/>
</dbReference>
<evidence type="ECO:0000313" key="6">
    <source>
        <dbReference type="EMBL" id="ACO62487.1"/>
    </source>
</evidence>
<dbReference type="InterPro" id="IPR021138">
    <property type="entry name" value="Ribosomal_eL20_eukaryotes"/>
</dbReference>
<dbReference type="GO" id="GO:1990904">
    <property type="term" value="C:ribonucleoprotein complex"/>
    <property type="evidence" value="ECO:0007669"/>
    <property type="project" value="UniProtKB-KW"/>
</dbReference>
<dbReference type="AlphaFoldDB" id="C1E5B6"/>
<dbReference type="KEGG" id="mis:MICPUN_57540"/>
<feature type="domain" description="Large ribosomal subunit protein eL20" evidence="5">
    <location>
        <begin position="14"/>
        <end position="136"/>
    </location>
</feature>
<evidence type="ECO:0000256" key="3">
    <source>
        <dbReference type="ARBA" id="ARBA00023274"/>
    </source>
</evidence>
<dbReference type="InterPro" id="IPR023573">
    <property type="entry name" value="Ribosomal_eL20_dom"/>
</dbReference>